<feature type="transmembrane region" description="Helical" evidence="11">
    <location>
        <begin position="857"/>
        <end position="874"/>
    </location>
</feature>
<evidence type="ECO:0000256" key="4">
    <source>
        <dbReference type="ARBA" id="ARBA00022502"/>
    </source>
</evidence>
<dbReference type="CDD" id="cd16023">
    <property type="entry name" value="GPI_EPT_3"/>
    <property type="match status" value="1"/>
</dbReference>
<dbReference type="AlphaFoldDB" id="A0A9P8L4K8"/>
<proteinExistence type="inferred from homology"/>
<dbReference type="Proteomes" id="UP000698800">
    <property type="component" value="Unassembled WGS sequence"/>
</dbReference>
<feature type="transmembrane region" description="Helical" evidence="11">
    <location>
        <begin position="502"/>
        <end position="525"/>
    </location>
</feature>
<keyword evidence="4" id="KW-0337">GPI-anchor biosynthesis</keyword>
<comment type="subcellular location">
    <subcellularLocation>
        <location evidence="1">Endoplasmic reticulum membrane</location>
        <topology evidence="1">Multi-pass membrane protein</topology>
    </subcellularLocation>
</comment>
<dbReference type="GO" id="GO:0005789">
    <property type="term" value="C:endoplasmic reticulum membrane"/>
    <property type="evidence" value="ECO:0007669"/>
    <property type="project" value="UniProtKB-SubCell"/>
</dbReference>
<dbReference type="GO" id="GO:0051377">
    <property type="term" value="F:mannose-ethanolamine phosphotransferase activity"/>
    <property type="evidence" value="ECO:0007669"/>
    <property type="project" value="InterPro"/>
</dbReference>
<keyword evidence="5" id="KW-0808">Transferase</keyword>
<comment type="similarity">
    <text evidence="3">Belongs to the PIGG/PIGN/PIGO family. PIGO subfamily.</text>
</comment>
<feature type="transmembrane region" description="Helical" evidence="11">
    <location>
        <begin position="771"/>
        <end position="793"/>
    </location>
</feature>
<keyword evidence="8 11" id="KW-1133">Transmembrane helix</keyword>
<evidence type="ECO:0000256" key="8">
    <source>
        <dbReference type="ARBA" id="ARBA00022989"/>
    </source>
</evidence>
<feature type="transmembrane region" description="Helical" evidence="11">
    <location>
        <begin position="1008"/>
        <end position="1029"/>
    </location>
</feature>
<dbReference type="Gene3D" id="3.40.720.10">
    <property type="entry name" value="Alkaline Phosphatase, subunit A"/>
    <property type="match status" value="1"/>
</dbReference>
<keyword evidence="6 11" id="KW-0812">Transmembrane</keyword>
<feature type="transmembrane region" description="Helical" evidence="11">
    <location>
        <begin position="565"/>
        <end position="588"/>
    </location>
</feature>
<sequence length="1040" mass="114164">MDIDLKWSHKELTAQFAKAKALKEQEHTSGVSLELAKQVQHKKELQFKTSHGILVAFLLWICLLHASGIYFFTRGFLLTRLVLDHKSQCSAPPVELPNGHDFGSPSHGCWHPKTFDKAVIIIIDALRYDFTVPFRGSNSKAPHQFHNAMSVLYESASQRPSNAFLLPFIADPPTATLQRLKGLTTGTLPTFIDLGSNFAGTAIEEDNLVAQLRDAGKNIVQLGDDTWTSLFPGYFDPNLTRPYESFNVWDLHTVDNGVTEHLFPLLHSSNSSKWDVIIGHYLGVDHAGHRYGPDHPAMAAKLQQMDGVVRRLVESVDESTVVVVLGDHGMDAKGDHGGESDDEIQAALWMFSKKGIFGRTSQASQLPPQTASERPVRQIDLVPTLALLLGIPIPFNNLGAPIEEAFIGTSGDNWQNLAQASHLTGAQIKKYQEEYALARGLVLEAALTPQALWEAAKEAWVSAARYSNNPSASGWKNSFEKFSSYQKETLDVCRGLWASFDLVSMVVGLLVLLGGIVVVTCYARGLRGDVIELTPLFLGRALAGAVTGAVCGGILRSIYPVNATLLDACLLGSAIGGLFGFASAALVARRRIASPFPSNLWGWLAVVFTVSQSAGFASNSYTIWEDTILLFFLSSFGFTAIISSLRQREFADKLLGMYQSIIFIFLTRLASFSQLCREEQMPFCRSTYYASATSSTSAPWQLLIPFTVAILLPGIIKSYYKGTRSYEGSSVFWIGFAFRIGLLLSAIYWLLDAADDGDWLPINKDVLKTSRVYVAQIILSIALAAGSTTFAWAKPCLNIVATKTAHSKRIEDAKVMYPETDQSVTILGYANVHGSRYFLLVVNFLLAIILLQKPMGGGAIGILAWQILCLLEIIDCNGLSDSSIGPVVLGLLGGFHFFKTGHQATLSAIQWESAFIPMRSIRYPWSPLLIVGNTFGAQILAALATPLVALWKQPPQKRGLLGAVAVAVSTHILYHSVISISTTMWAYWLRRHLMLYRIFSPRFMTAAAVLLVVDFVVVILAIGGIRWNWLSIAEVFGYPV</sequence>
<feature type="transmembrane region" description="Helical" evidence="11">
    <location>
        <begin position="698"/>
        <end position="719"/>
    </location>
</feature>
<evidence type="ECO:0000256" key="5">
    <source>
        <dbReference type="ARBA" id="ARBA00022679"/>
    </source>
</evidence>
<evidence type="ECO:0000256" key="3">
    <source>
        <dbReference type="ARBA" id="ARBA00008695"/>
    </source>
</evidence>
<name>A0A9P8L4K8_9PEZI</name>
<feature type="transmembrane region" description="Helical" evidence="11">
    <location>
        <begin position="963"/>
        <end position="988"/>
    </location>
</feature>
<evidence type="ECO:0000256" key="9">
    <source>
        <dbReference type="ARBA" id="ARBA00023136"/>
    </source>
</evidence>
<keyword evidence="10" id="KW-0325">Glycoprotein</keyword>
<evidence type="ECO:0000256" key="6">
    <source>
        <dbReference type="ARBA" id="ARBA00022692"/>
    </source>
</evidence>
<evidence type="ECO:0008006" key="14">
    <source>
        <dbReference type="Google" id="ProtNLM"/>
    </source>
</evidence>
<feature type="transmembrane region" description="Helical" evidence="11">
    <location>
        <begin position="731"/>
        <end position="751"/>
    </location>
</feature>
<feature type="transmembrane region" description="Helical" evidence="11">
    <location>
        <begin position="537"/>
        <end position="559"/>
    </location>
</feature>
<dbReference type="EMBL" id="JAGHQL010000034">
    <property type="protein sequence ID" value="KAH0543368.1"/>
    <property type="molecule type" value="Genomic_DNA"/>
</dbReference>
<evidence type="ECO:0000256" key="1">
    <source>
        <dbReference type="ARBA" id="ARBA00004477"/>
    </source>
</evidence>
<gene>
    <name evidence="12" type="ORF">FGG08_002324</name>
</gene>
<dbReference type="InterPro" id="IPR017850">
    <property type="entry name" value="Alkaline_phosphatase_core_sf"/>
</dbReference>
<accession>A0A9P8L4K8</accession>
<dbReference type="Pfam" id="PF01663">
    <property type="entry name" value="Phosphodiest"/>
    <property type="match status" value="1"/>
</dbReference>
<evidence type="ECO:0000256" key="2">
    <source>
        <dbReference type="ARBA" id="ARBA00004687"/>
    </source>
</evidence>
<dbReference type="GO" id="GO:0006506">
    <property type="term" value="P:GPI anchor biosynthetic process"/>
    <property type="evidence" value="ECO:0007669"/>
    <property type="project" value="UniProtKB-KW"/>
</dbReference>
<feature type="transmembrane region" description="Helical" evidence="11">
    <location>
        <begin position="928"/>
        <end position="951"/>
    </location>
</feature>
<dbReference type="InterPro" id="IPR039524">
    <property type="entry name" value="PIGO/GPI13"/>
</dbReference>
<reference evidence="12" key="1">
    <citation type="submission" date="2021-03" db="EMBL/GenBank/DDBJ databases">
        <title>Comparative genomics and phylogenomic investigation of the class Geoglossomycetes provide insights into ecological specialization and systematics.</title>
        <authorList>
            <person name="Melie T."/>
            <person name="Pirro S."/>
            <person name="Miller A.N."/>
            <person name="Quandt A."/>
        </authorList>
    </citation>
    <scope>NUCLEOTIDE SEQUENCE</scope>
    <source>
        <strain evidence="12">GBOQ0MN5Z8</strain>
    </source>
</reference>
<dbReference type="InterPro" id="IPR002591">
    <property type="entry name" value="Phosphodiest/P_Trfase"/>
</dbReference>
<comment type="caution">
    <text evidence="12">The sequence shown here is derived from an EMBL/GenBank/DDBJ whole genome shotgun (WGS) entry which is preliminary data.</text>
</comment>
<dbReference type="SUPFAM" id="SSF53649">
    <property type="entry name" value="Alkaline phosphatase-like"/>
    <property type="match status" value="1"/>
</dbReference>
<dbReference type="InterPro" id="IPR037675">
    <property type="entry name" value="PIG-O_N"/>
</dbReference>
<organism evidence="12 13">
    <name type="scientific">Glutinoglossum americanum</name>
    <dbReference type="NCBI Taxonomy" id="1670608"/>
    <lineage>
        <taxon>Eukaryota</taxon>
        <taxon>Fungi</taxon>
        <taxon>Dikarya</taxon>
        <taxon>Ascomycota</taxon>
        <taxon>Pezizomycotina</taxon>
        <taxon>Geoglossomycetes</taxon>
        <taxon>Geoglossales</taxon>
        <taxon>Geoglossaceae</taxon>
        <taxon>Glutinoglossum</taxon>
    </lineage>
</organism>
<dbReference type="OrthoDB" id="272139at2759"/>
<dbReference type="PANTHER" id="PTHR23071">
    <property type="entry name" value="PHOSPHATIDYLINOSITOL GLYCAN"/>
    <property type="match status" value="1"/>
</dbReference>
<feature type="transmembrane region" description="Helical" evidence="11">
    <location>
        <begin position="657"/>
        <end position="675"/>
    </location>
</feature>
<keyword evidence="13" id="KW-1185">Reference proteome</keyword>
<comment type="pathway">
    <text evidence="2">Glycolipid biosynthesis; glycosylphosphatidylinositol-anchor biosynthesis.</text>
</comment>
<evidence type="ECO:0000256" key="7">
    <source>
        <dbReference type="ARBA" id="ARBA00022824"/>
    </source>
</evidence>
<feature type="transmembrane region" description="Helical" evidence="11">
    <location>
        <begin position="600"/>
        <end position="621"/>
    </location>
</feature>
<keyword evidence="7" id="KW-0256">Endoplasmic reticulum</keyword>
<protein>
    <recommendedName>
        <fullName evidence="14">GPI ethanolamine phosphate transferase 3</fullName>
    </recommendedName>
</protein>
<keyword evidence="9 11" id="KW-0472">Membrane</keyword>
<evidence type="ECO:0000256" key="11">
    <source>
        <dbReference type="SAM" id="Phobius"/>
    </source>
</evidence>
<feature type="transmembrane region" description="Helical" evidence="11">
    <location>
        <begin position="834"/>
        <end position="851"/>
    </location>
</feature>
<dbReference type="PANTHER" id="PTHR23071:SF1">
    <property type="entry name" value="GPI ETHANOLAMINE PHOSPHATE TRANSFERASE 3"/>
    <property type="match status" value="1"/>
</dbReference>
<feature type="transmembrane region" description="Helical" evidence="11">
    <location>
        <begin position="52"/>
        <end position="72"/>
    </location>
</feature>
<evidence type="ECO:0000313" key="12">
    <source>
        <dbReference type="EMBL" id="KAH0543368.1"/>
    </source>
</evidence>
<evidence type="ECO:0000256" key="10">
    <source>
        <dbReference type="ARBA" id="ARBA00023180"/>
    </source>
</evidence>
<evidence type="ECO:0000313" key="13">
    <source>
        <dbReference type="Proteomes" id="UP000698800"/>
    </source>
</evidence>
<feature type="transmembrane region" description="Helical" evidence="11">
    <location>
        <begin position="627"/>
        <end position="645"/>
    </location>
</feature>